<dbReference type="GO" id="GO:0008483">
    <property type="term" value="F:transaminase activity"/>
    <property type="evidence" value="ECO:0007669"/>
    <property type="project" value="UniProtKB-KW"/>
</dbReference>
<dbReference type="EMBL" id="JAATLK010000002">
    <property type="protein sequence ID" value="NIZ47665.1"/>
    <property type="molecule type" value="Genomic_DNA"/>
</dbReference>
<dbReference type="NCBIfam" id="TIGR04350">
    <property type="entry name" value="C_S_lyase_PatB"/>
    <property type="match status" value="1"/>
</dbReference>
<gene>
    <name evidence="7" type="ORF">HCT46_07045</name>
</gene>
<dbReference type="Pfam" id="PF00155">
    <property type="entry name" value="Aminotran_1_2"/>
    <property type="match status" value="1"/>
</dbReference>
<evidence type="ECO:0000313" key="8">
    <source>
        <dbReference type="Proteomes" id="UP000752013"/>
    </source>
</evidence>
<evidence type="ECO:0000313" key="7">
    <source>
        <dbReference type="EMBL" id="NIZ47665.1"/>
    </source>
</evidence>
<dbReference type="PANTHER" id="PTHR43525:SF1">
    <property type="entry name" value="PROTEIN MALY"/>
    <property type="match status" value="1"/>
</dbReference>
<protein>
    <recommendedName>
        <fullName evidence="2">cysteine-S-conjugate beta-lyase</fullName>
        <ecNumber evidence="2">4.4.1.13</ecNumber>
    </recommendedName>
</protein>
<evidence type="ECO:0000256" key="2">
    <source>
        <dbReference type="ARBA" id="ARBA00012224"/>
    </source>
</evidence>
<dbReference type="Gene3D" id="3.40.640.10">
    <property type="entry name" value="Type I PLP-dependent aspartate aminotransferase-like (Major domain)"/>
    <property type="match status" value="1"/>
</dbReference>
<dbReference type="InterPro" id="IPR027619">
    <property type="entry name" value="C-S_lyase_PatB-like"/>
</dbReference>
<evidence type="ECO:0000256" key="3">
    <source>
        <dbReference type="ARBA" id="ARBA00022898"/>
    </source>
</evidence>
<comment type="similarity">
    <text evidence="5">Belongs to the class-II pyridoxal-phosphate-dependent aminotransferase family. MalY/PatB cystathionine beta-lyase subfamily.</text>
</comment>
<dbReference type="InterPro" id="IPR015422">
    <property type="entry name" value="PyrdxlP-dep_Trfase_small"/>
</dbReference>
<dbReference type="AlphaFoldDB" id="A0A968GG71"/>
<dbReference type="RefSeq" id="WP_167704318.1">
    <property type="nucleotide sequence ID" value="NZ_CP118169.1"/>
</dbReference>
<keyword evidence="7" id="KW-0808">Transferase</keyword>
<dbReference type="Gene3D" id="3.90.1150.10">
    <property type="entry name" value="Aspartate Aminotransferase, domain 1"/>
    <property type="match status" value="1"/>
</dbReference>
<comment type="cofactor">
    <cofactor evidence="1">
        <name>pyridoxal 5'-phosphate</name>
        <dbReference type="ChEBI" id="CHEBI:597326"/>
    </cofactor>
</comment>
<proteinExistence type="inferred from homology"/>
<dbReference type="EC" id="4.4.1.13" evidence="2"/>
<keyword evidence="7" id="KW-0032">Aminotransferase</keyword>
<dbReference type="InterPro" id="IPR015424">
    <property type="entry name" value="PyrdxlP-dep_Trfase"/>
</dbReference>
<dbReference type="InterPro" id="IPR051798">
    <property type="entry name" value="Class-II_PLP-Dep_Aminotrans"/>
</dbReference>
<dbReference type="GO" id="GO:0047804">
    <property type="term" value="F:cysteine-S-conjugate beta-lyase activity"/>
    <property type="evidence" value="ECO:0007669"/>
    <property type="project" value="UniProtKB-EC"/>
</dbReference>
<organism evidence="7 8">
    <name type="scientific">Entomospira nematocerorum</name>
    <dbReference type="NCBI Taxonomy" id="2719987"/>
    <lineage>
        <taxon>Bacteria</taxon>
        <taxon>Pseudomonadati</taxon>
        <taxon>Spirochaetota</taxon>
        <taxon>Spirochaetia</taxon>
        <taxon>Spirochaetales</taxon>
        <taxon>Spirochaetaceae</taxon>
        <taxon>Entomospira</taxon>
    </lineage>
</organism>
<dbReference type="SUPFAM" id="SSF53383">
    <property type="entry name" value="PLP-dependent transferases"/>
    <property type="match status" value="1"/>
</dbReference>
<evidence type="ECO:0000259" key="6">
    <source>
        <dbReference type="Pfam" id="PF00155"/>
    </source>
</evidence>
<reference evidence="7" key="1">
    <citation type="submission" date="2020-03" db="EMBL/GenBank/DDBJ databases">
        <title>Spirochaetal bacteria isolated from arthropods constitute a novel genus Entomospira genus novum within the order Spirochaetales.</title>
        <authorList>
            <person name="Grana-Miraglia L."/>
            <person name="Sikutova S."/>
            <person name="Fingerle V."/>
            <person name="Sing A."/>
            <person name="Castillo-Ramirez S."/>
            <person name="Margos G."/>
            <person name="Rudolf I."/>
        </authorList>
    </citation>
    <scope>NUCLEOTIDE SEQUENCE</scope>
    <source>
        <strain evidence="7">BR208</strain>
    </source>
</reference>
<evidence type="ECO:0000256" key="1">
    <source>
        <dbReference type="ARBA" id="ARBA00001933"/>
    </source>
</evidence>
<evidence type="ECO:0000256" key="4">
    <source>
        <dbReference type="ARBA" id="ARBA00023239"/>
    </source>
</evidence>
<comment type="caution">
    <text evidence="7">The sequence shown here is derived from an EMBL/GenBank/DDBJ whole genome shotgun (WGS) entry which is preliminary data.</text>
</comment>
<dbReference type="PANTHER" id="PTHR43525">
    <property type="entry name" value="PROTEIN MALY"/>
    <property type="match status" value="1"/>
</dbReference>
<sequence length="394" mass="45805">MQHFHNITQRHHTNSVKYDCIHLDTHLQSDPQLLPMWVADMDFPTAPVITEAIHKVVNSGIFGYSNRPDSYNQAIIDWYQSHFDYTMDANRLAFSPCVMTSIAYLVETLVNQGDPVLIQTPVYPEFAHAIEERGAIVVENPLICDANHQYHIDKDDFRTKIRHCKLFILCSPHNPVGKVWSLQDLEFMLEAAEEHHVPIISDEIHCDLTFTPYHHYMLGSLRPASKFIYTLFSASKTFNLASLHASSLYFPTQTEYDQFQLWLKKWHINRNNSVSLPAVEMAYREGYPWLSELKIYLQENISYITTYFAEHLPKLAITPMEATYLMWIDCRAFNKSDDALKQMFYEEAKLILNMGVTFGTGGSGFVRMNIATQRSRIKEAVQRWHTLYQQYIGF</sequence>
<name>A0A968GG71_9SPIO</name>
<dbReference type="GO" id="GO:0030170">
    <property type="term" value="F:pyridoxal phosphate binding"/>
    <property type="evidence" value="ECO:0007669"/>
    <property type="project" value="InterPro"/>
</dbReference>
<keyword evidence="3" id="KW-0663">Pyridoxal phosphate</keyword>
<keyword evidence="8" id="KW-1185">Reference proteome</keyword>
<dbReference type="CDD" id="cd00609">
    <property type="entry name" value="AAT_like"/>
    <property type="match status" value="1"/>
</dbReference>
<feature type="domain" description="Aminotransferase class I/classII large" evidence="6">
    <location>
        <begin position="40"/>
        <end position="383"/>
    </location>
</feature>
<evidence type="ECO:0000256" key="5">
    <source>
        <dbReference type="ARBA" id="ARBA00037974"/>
    </source>
</evidence>
<dbReference type="Proteomes" id="UP000752013">
    <property type="component" value="Unassembled WGS sequence"/>
</dbReference>
<dbReference type="InterPro" id="IPR015421">
    <property type="entry name" value="PyrdxlP-dep_Trfase_major"/>
</dbReference>
<accession>A0A968GG71</accession>
<dbReference type="InterPro" id="IPR004839">
    <property type="entry name" value="Aminotransferase_I/II_large"/>
</dbReference>
<keyword evidence="4" id="KW-0456">Lyase</keyword>